<dbReference type="Gene3D" id="3.40.800.20">
    <property type="entry name" value="Histone deacetylase domain"/>
    <property type="match status" value="1"/>
</dbReference>
<dbReference type="InterPro" id="IPR023696">
    <property type="entry name" value="Ureohydrolase_dom_sf"/>
</dbReference>
<accession>A0A1J5RQC0</accession>
<name>A0A1J5RQC0_9ZZZZ</name>
<dbReference type="AlphaFoldDB" id="A0A1J5RQC0"/>
<gene>
    <name evidence="2" type="primary">hdaH_6</name>
    <name evidence="2" type="ORF">GALL_201030</name>
</gene>
<dbReference type="InterPro" id="IPR000286">
    <property type="entry name" value="HDACs"/>
</dbReference>
<dbReference type="EMBL" id="MLJW01000126">
    <property type="protein sequence ID" value="OIQ97921.1"/>
    <property type="molecule type" value="Genomic_DNA"/>
</dbReference>
<dbReference type="PANTHER" id="PTHR10625:SF10">
    <property type="entry name" value="HISTONE DEACETYLASE HDAC1"/>
    <property type="match status" value="1"/>
</dbReference>
<reference evidence="2" key="1">
    <citation type="submission" date="2016-10" db="EMBL/GenBank/DDBJ databases">
        <title>Sequence of Gallionella enrichment culture.</title>
        <authorList>
            <person name="Poehlein A."/>
            <person name="Muehling M."/>
            <person name="Daniel R."/>
        </authorList>
    </citation>
    <scope>NUCLEOTIDE SEQUENCE</scope>
</reference>
<dbReference type="GO" id="GO:0016787">
    <property type="term" value="F:hydrolase activity"/>
    <property type="evidence" value="ECO:0007669"/>
    <property type="project" value="UniProtKB-KW"/>
</dbReference>
<dbReference type="InterPro" id="IPR037138">
    <property type="entry name" value="His_deacetylse_dom_sf"/>
</dbReference>
<dbReference type="PANTHER" id="PTHR10625">
    <property type="entry name" value="HISTONE DEACETYLASE HDAC1-RELATED"/>
    <property type="match status" value="1"/>
</dbReference>
<comment type="caution">
    <text evidence="2">The sequence shown here is derived from an EMBL/GenBank/DDBJ whole genome shotgun (WGS) entry which is preliminary data.</text>
</comment>
<protein>
    <submittedName>
        <fullName evidence="2">Histone deacetylase-like amidohydrolase</fullName>
        <ecNumber evidence="2">3.5.1.-</ecNumber>
    </submittedName>
</protein>
<keyword evidence="2" id="KW-0378">Hydrolase</keyword>
<dbReference type="GO" id="GO:0004407">
    <property type="term" value="F:histone deacetylase activity"/>
    <property type="evidence" value="ECO:0007669"/>
    <property type="project" value="TreeGrafter"/>
</dbReference>
<proteinExistence type="predicted"/>
<dbReference type="InterPro" id="IPR023801">
    <property type="entry name" value="His_deacetylse_dom"/>
</dbReference>
<dbReference type="PRINTS" id="PR01270">
    <property type="entry name" value="HDASUPER"/>
</dbReference>
<dbReference type="Pfam" id="PF00850">
    <property type="entry name" value="Hist_deacetyl"/>
    <property type="match status" value="1"/>
</dbReference>
<feature type="domain" description="Histone deacetylase" evidence="1">
    <location>
        <begin position="20"/>
        <end position="307"/>
    </location>
</feature>
<dbReference type="SUPFAM" id="SSF52768">
    <property type="entry name" value="Arginase/deacetylase"/>
    <property type="match status" value="1"/>
</dbReference>
<dbReference type="EC" id="3.5.1.-" evidence="2"/>
<dbReference type="GO" id="GO:0040029">
    <property type="term" value="P:epigenetic regulation of gene expression"/>
    <property type="evidence" value="ECO:0007669"/>
    <property type="project" value="TreeGrafter"/>
</dbReference>
<sequence length="313" mass="33305">MTTALFTHPACFGHDTGDYHPEGVERLRLLLAALDGEDFQALKRGAAPRASLAQLLRAHESDHLDFIQDNLPSGDEHLYLDPDTVVSSGSWEAALHSAGAAIAAVDAVMSGAVRNAFCATRPPGHHAESRAVLGFCLFNNVAVGAMHALAAHGAKRVAVYDFDVHHGNGTQDIFQAHPNLLYVSTHEEESFPGTGLPEETGVAGNILNLPLPPGTGSEAWRRVVTEKVLPALRAFKPDLLMISAGFDAHKDDPMAHLALSTEDFAWVTRQLTAVADDTCGGRLVSVLEGGYDLKSLVQACAAHVRALMEKAAA</sequence>
<organism evidence="2">
    <name type="scientific">mine drainage metagenome</name>
    <dbReference type="NCBI Taxonomy" id="410659"/>
    <lineage>
        <taxon>unclassified sequences</taxon>
        <taxon>metagenomes</taxon>
        <taxon>ecological metagenomes</taxon>
    </lineage>
</organism>
<dbReference type="CDD" id="cd11599">
    <property type="entry name" value="HDAC_classII_2"/>
    <property type="match status" value="1"/>
</dbReference>
<evidence type="ECO:0000259" key="1">
    <source>
        <dbReference type="Pfam" id="PF00850"/>
    </source>
</evidence>
<evidence type="ECO:0000313" key="2">
    <source>
        <dbReference type="EMBL" id="OIQ97921.1"/>
    </source>
</evidence>